<feature type="region of interest" description="Disordered" evidence="1">
    <location>
        <begin position="158"/>
        <end position="177"/>
    </location>
</feature>
<protein>
    <submittedName>
        <fullName evidence="2">Uncharacterized protein</fullName>
    </submittedName>
</protein>
<organism evidence="2">
    <name type="scientific">virus sp. ctE0n6</name>
    <dbReference type="NCBI Taxonomy" id="2827985"/>
    <lineage>
        <taxon>Viruses</taxon>
    </lineage>
</organism>
<evidence type="ECO:0000256" key="1">
    <source>
        <dbReference type="SAM" id="MobiDB-lite"/>
    </source>
</evidence>
<reference evidence="2" key="1">
    <citation type="journal article" date="2021" name="Proc. Natl. Acad. Sci. U.S.A.">
        <title>A Catalog of Tens of Thousands of Viruses from Human Metagenomes Reveals Hidden Associations with Chronic Diseases.</title>
        <authorList>
            <person name="Tisza M.J."/>
            <person name="Buck C.B."/>
        </authorList>
    </citation>
    <scope>NUCLEOTIDE SEQUENCE</scope>
    <source>
        <strain evidence="2">CtE0n6</strain>
    </source>
</reference>
<accession>A0A8S5RF48</accession>
<name>A0A8S5RF48_9VIRU</name>
<evidence type="ECO:0000313" key="2">
    <source>
        <dbReference type="EMBL" id="DAE30008.1"/>
    </source>
</evidence>
<proteinExistence type="predicted"/>
<dbReference type="EMBL" id="BK059101">
    <property type="protein sequence ID" value="DAE30008.1"/>
    <property type="molecule type" value="Genomic_DNA"/>
</dbReference>
<sequence length="207" mass="24539">MLKNDDMINVYNDYDNKIFAPSVDPRGNDLIFPPKTEDGEPYYVYLPFAEIRNMHRLDKNIFTKRKLRFEPDMEEEIFRMLNINLARETESFTREDIEYMILNPNDDVISTILSITNKSVIDMFLSQLIYLKNTNKYFIADKVENYIRARKEELEQGLRKSELEGQPTENVPVVEEEVETGVIEEEIKEEVKVEKPKNTRTRKTTKK</sequence>